<dbReference type="CDD" id="cd05509">
    <property type="entry name" value="Bromo_gcn5_like"/>
    <property type="match status" value="1"/>
</dbReference>
<feature type="region of interest" description="Disordered" evidence="13">
    <location>
        <begin position="59"/>
        <end position="115"/>
    </location>
</feature>
<feature type="compositionally biased region" description="Low complexity" evidence="13">
    <location>
        <begin position="79"/>
        <end position="91"/>
    </location>
</feature>
<dbReference type="CDD" id="cd04301">
    <property type="entry name" value="NAT_SF"/>
    <property type="match status" value="1"/>
</dbReference>
<keyword evidence="4" id="KW-0808">Transferase</keyword>
<evidence type="ECO:0000256" key="8">
    <source>
        <dbReference type="ARBA" id="ARBA00023159"/>
    </source>
</evidence>
<keyword evidence="10" id="KW-0539">Nucleus</keyword>
<gene>
    <name evidence="16" type="ORF">NliqN6_5384</name>
</gene>
<evidence type="ECO:0000259" key="15">
    <source>
        <dbReference type="PROSITE" id="PS51186"/>
    </source>
</evidence>
<dbReference type="PRINTS" id="PR00503">
    <property type="entry name" value="BROMODOMAIN"/>
</dbReference>
<dbReference type="PROSITE" id="PS50014">
    <property type="entry name" value="BROMODOMAIN_2"/>
    <property type="match status" value="1"/>
</dbReference>
<feature type="region of interest" description="Disordered" evidence="13">
    <location>
        <begin position="467"/>
        <end position="520"/>
    </location>
</feature>
<feature type="region of interest" description="Disordered" evidence="13">
    <location>
        <begin position="340"/>
        <end position="454"/>
    </location>
</feature>
<keyword evidence="7 12" id="KW-0103">Bromodomain</keyword>
<evidence type="ECO:0000313" key="17">
    <source>
        <dbReference type="Proteomes" id="UP000620104"/>
    </source>
</evidence>
<evidence type="ECO:0000256" key="6">
    <source>
        <dbReference type="ARBA" id="ARBA00023015"/>
    </source>
</evidence>
<comment type="caution">
    <text evidence="16">The sequence shown here is derived from an EMBL/GenBank/DDBJ whole genome shotgun (WGS) entry which is preliminary data.</text>
</comment>
<keyword evidence="6" id="KW-0805">Transcription regulation</keyword>
<keyword evidence="11" id="KW-0012">Acyltransferase</keyword>
<dbReference type="SMART" id="SM00297">
    <property type="entry name" value="BROMO"/>
    <property type="match status" value="1"/>
</dbReference>
<evidence type="ECO:0000256" key="7">
    <source>
        <dbReference type="ARBA" id="ARBA00023117"/>
    </source>
</evidence>
<feature type="compositionally biased region" description="Low complexity" evidence="13">
    <location>
        <begin position="433"/>
        <end position="448"/>
    </location>
</feature>
<dbReference type="PROSITE" id="PS00633">
    <property type="entry name" value="BROMODOMAIN_1"/>
    <property type="match status" value="1"/>
</dbReference>
<evidence type="ECO:0000256" key="13">
    <source>
        <dbReference type="SAM" id="MobiDB-lite"/>
    </source>
</evidence>
<keyword evidence="5" id="KW-0156">Chromatin regulator</keyword>
<evidence type="ECO:0000256" key="1">
    <source>
        <dbReference type="ARBA" id="ARBA00004123"/>
    </source>
</evidence>
<accession>A0A8H3TXM8</accession>
<dbReference type="Pfam" id="PF00439">
    <property type="entry name" value="Bromodomain"/>
    <property type="match status" value="1"/>
</dbReference>
<feature type="compositionally biased region" description="Acidic residues" evidence="13">
    <location>
        <begin position="393"/>
        <end position="406"/>
    </location>
</feature>
<dbReference type="InterPro" id="IPR000182">
    <property type="entry name" value="GNAT_dom"/>
</dbReference>
<dbReference type="GO" id="GO:0000123">
    <property type="term" value="C:histone acetyltransferase complex"/>
    <property type="evidence" value="ECO:0007669"/>
    <property type="project" value="TreeGrafter"/>
</dbReference>
<protein>
    <recommendedName>
        <fullName evidence="3">histone acetyltransferase</fullName>
        <ecNumber evidence="3">2.3.1.48</ecNumber>
    </recommendedName>
</protein>
<dbReference type="GO" id="GO:0045944">
    <property type="term" value="P:positive regulation of transcription by RNA polymerase II"/>
    <property type="evidence" value="ECO:0007669"/>
    <property type="project" value="TreeGrafter"/>
</dbReference>
<organism evidence="16 17">
    <name type="scientific">Naganishia liquefaciens</name>
    <dbReference type="NCBI Taxonomy" id="104408"/>
    <lineage>
        <taxon>Eukaryota</taxon>
        <taxon>Fungi</taxon>
        <taxon>Dikarya</taxon>
        <taxon>Basidiomycota</taxon>
        <taxon>Agaricomycotina</taxon>
        <taxon>Tremellomycetes</taxon>
        <taxon>Filobasidiales</taxon>
        <taxon>Filobasidiaceae</taxon>
        <taxon>Naganishia</taxon>
    </lineage>
</organism>
<evidence type="ECO:0000259" key="14">
    <source>
        <dbReference type="PROSITE" id="PS50014"/>
    </source>
</evidence>
<comment type="similarity">
    <text evidence="2">Belongs to the acetyltransferase family. GCN5 subfamily.</text>
</comment>
<dbReference type="PANTHER" id="PTHR45750">
    <property type="entry name" value="GH11602P"/>
    <property type="match status" value="1"/>
</dbReference>
<dbReference type="OrthoDB" id="1937912at2759"/>
<evidence type="ECO:0000256" key="4">
    <source>
        <dbReference type="ARBA" id="ARBA00022679"/>
    </source>
</evidence>
<feature type="domain" description="Bromo" evidence="14">
    <location>
        <begin position="821"/>
        <end position="891"/>
    </location>
</feature>
<dbReference type="EMBL" id="BLZA01000032">
    <property type="protein sequence ID" value="GHJ88982.1"/>
    <property type="molecule type" value="Genomic_DNA"/>
</dbReference>
<dbReference type="Gene3D" id="3.40.630.30">
    <property type="match status" value="1"/>
</dbReference>
<dbReference type="AlphaFoldDB" id="A0A8H3TXM8"/>
<keyword evidence="8" id="KW-0010">Activator</keyword>
<dbReference type="InterPro" id="IPR037800">
    <property type="entry name" value="GCN5"/>
</dbReference>
<reference evidence="16" key="1">
    <citation type="submission" date="2020-07" db="EMBL/GenBank/DDBJ databases">
        <title>Draft Genome Sequence of a Deep-Sea Yeast, Naganishia (Cryptococcus) liquefaciens strain N6.</title>
        <authorList>
            <person name="Han Y.W."/>
            <person name="Kajitani R."/>
            <person name="Morimoto H."/>
            <person name="Parhat M."/>
            <person name="Tsubouchi H."/>
            <person name="Bakenova O."/>
            <person name="Ogata M."/>
            <person name="Argunhan B."/>
            <person name="Aoki R."/>
            <person name="Kajiwara S."/>
            <person name="Itoh T."/>
            <person name="Iwasaki H."/>
        </authorList>
    </citation>
    <scope>NUCLEOTIDE SEQUENCE</scope>
    <source>
        <strain evidence="16">N6</strain>
    </source>
</reference>
<dbReference type="InterPro" id="IPR001487">
    <property type="entry name" value="Bromodomain"/>
</dbReference>
<evidence type="ECO:0000313" key="16">
    <source>
        <dbReference type="EMBL" id="GHJ88982.1"/>
    </source>
</evidence>
<feature type="domain" description="N-acetyltransferase" evidence="15">
    <location>
        <begin position="581"/>
        <end position="731"/>
    </location>
</feature>
<dbReference type="InterPro" id="IPR018359">
    <property type="entry name" value="Bromodomain_CS"/>
</dbReference>
<evidence type="ECO:0000256" key="9">
    <source>
        <dbReference type="ARBA" id="ARBA00023163"/>
    </source>
</evidence>
<dbReference type="InterPro" id="IPR016181">
    <property type="entry name" value="Acyl_CoA_acyltransferase"/>
</dbReference>
<evidence type="ECO:0000256" key="5">
    <source>
        <dbReference type="ARBA" id="ARBA00022853"/>
    </source>
</evidence>
<dbReference type="PROSITE" id="PS51186">
    <property type="entry name" value="GNAT"/>
    <property type="match status" value="1"/>
</dbReference>
<dbReference type="InterPro" id="IPR036427">
    <property type="entry name" value="Bromodomain-like_sf"/>
</dbReference>
<evidence type="ECO:0000256" key="11">
    <source>
        <dbReference type="ARBA" id="ARBA00023315"/>
    </source>
</evidence>
<dbReference type="GO" id="GO:0005634">
    <property type="term" value="C:nucleus"/>
    <property type="evidence" value="ECO:0007669"/>
    <property type="project" value="UniProtKB-SubCell"/>
</dbReference>
<dbReference type="PANTHER" id="PTHR45750:SF3">
    <property type="entry name" value="HISTONE ACETYLTRANSFERASE"/>
    <property type="match status" value="1"/>
</dbReference>
<dbReference type="Proteomes" id="UP000620104">
    <property type="component" value="Unassembled WGS sequence"/>
</dbReference>
<dbReference type="Gene3D" id="1.20.920.10">
    <property type="entry name" value="Bromodomain-like"/>
    <property type="match status" value="1"/>
</dbReference>
<proteinExistence type="inferred from homology"/>
<sequence>MPPRRLAPPKSPSTSSTPSSPDLTPPPDTPTTPLIVKRARADPAAGGIAGERLQALLASDETTSAGGALGMGGDKGESSSESSDESSSSSSSDEEDDDIPTTKTDPVKDTPLFDNVLAPSISDSGKAQLTIRINASQPLVVSLPLRTSTSPALSDPPIYTYPPSCIPLKYLPERTQQIKLARFLPCRTEGCDCPGLKPPGWRLETDTTSIAGTDEDVEGSAGKIILWAPPTSEDLEVFNREALNPLAVPTTTERLWDTCGGCGCGWDDAASEDDAMKESGHTVLREEGGVDGDEMQRRRRVAHRAEEMLEDVGRLLDFSYMNPEIRGTLLQLEPFEKRASMGGATAGKGVPTTGKSLKRTHDDREASEGVDGDGDAEADGDGEGNMDTGKADGEEEDEDEEDEDEEATAKRLRTSKTGKRGPAGRVPLKTKADAAGAKTAGKQAAATAREPVSIVRKADGDAIVDDLGNVLDKLPPTEDAEDEGDAEPMDVDGTEEPQSPELKVDDAGPLEGTDDGKLVDDLTHGVTIDMDDAERLVDSLGADGLDAVDDWADIEFEKLPPKPAQVEYEKGYIKLPVVSSSEPSPASSIVLIGLKNLFQRQLPKMPREYITRLVLDDKHYSMAIVKRGWRVVGGICYRPFESRNFAEIVFCAVESTEQIRGYGSFMMNQVKDYVRKAHPTITHFLTYADNYAIGYFKKQGFSKEITFPRERWVGYIKDYDSANLMMCKMIPRVKYADVHQMLADQKAAVLAKIQTISQSHVVRPGLALFKNRRPGEVITLAKEDIPGLVESGWDAQMDELLRTSIRPPQYVLFQQILNDLVDDANAWPFVKPVDRTVVKDYYDVIAVPMDLQTMELKLESNHYKDLEEFTRDVKLIVANCKQYNGHSNDNSYTKAANALEKAFNKILAKRTAQATGVVLDKKDKKDKK</sequence>
<comment type="subcellular location">
    <subcellularLocation>
        <location evidence="1">Nucleus</location>
    </subcellularLocation>
</comment>
<evidence type="ECO:0000256" key="2">
    <source>
        <dbReference type="ARBA" id="ARBA00008607"/>
    </source>
</evidence>
<feature type="compositionally biased region" description="Acidic residues" evidence="13">
    <location>
        <begin position="368"/>
        <end position="384"/>
    </location>
</feature>
<name>A0A8H3TXM8_9TREE</name>
<feature type="compositionally biased region" description="Basic residues" evidence="13">
    <location>
        <begin position="410"/>
        <end position="419"/>
    </location>
</feature>
<dbReference type="SUPFAM" id="SSF47370">
    <property type="entry name" value="Bromodomain"/>
    <property type="match status" value="1"/>
</dbReference>
<dbReference type="GO" id="GO:0010484">
    <property type="term" value="F:histone H3 acetyltransferase activity"/>
    <property type="evidence" value="ECO:0007669"/>
    <property type="project" value="TreeGrafter"/>
</dbReference>
<feature type="region of interest" description="Disordered" evidence="13">
    <location>
        <begin position="1"/>
        <end position="47"/>
    </location>
</feature>
<evidence type="ECO:0000256" key="12">
    <source>
        <dbReference type="PROSITE-ProRule" id="PRU00035"/>
    </source>
</evidence>
<keyword evidence="9" id="KW-0804">Transcription</keyword>
<keyword evidence="17" id="KW-1185">Reference proteome</keyword>
<evidence type="ECO:0000256" key="3">
    <source>
        <dbReference type="ARBA" id="ARBA00013184"/>
    </source>
</evidence>
<dbReference type="Pfam" id="PF00583">
    <property type="entry name" value="Acetyltransf_1"/>
    <property type="match status" value="1"/>
</dbReference>
<feature type="compositionally biased region" description="Pro residues" evidence="13">
    <location>
        <begin position="1"/>
        <end position="11"/>
    </location>
</feature>
<feature type="compositionally biased region" description="Acidic residues" evidence="13">
    <location>
        <begin position="478"/>
        <end position="495"/>
    </location>
</feature>
<feature type="compositionally biased region" description="Low complexity" evidence="13">
    <location>
        <begin position="12"/>
        <end position="22"/>
    </location>
</feature>
<dbReference type="SUPFAM" id="SSF55729">
    <property type="entry name" value="Acyl-CoA N-acyltransferases (Nat)"/>
    <property type="match status" value="1"/>
</dbReference>
<dbReference type="EC" id="2.3.1.48" evidence="3"/>
<evidence type="ECO:0000256" key="10">
    <source>
        <dbReference type="ARBA" id="ARBA00023242"/>
    </source>
</evidence>